<name>A0ABV0JCZ2_9CYAN</name>
<reference evidence="1 2" key="1">
    <citation type="submission" date="2022-04" db="EMBL/GenBank/DDBJ databases">
        <title>Positive selection, recombination, and allopatry shape intraspecific diversity of widespread and dominant cyanobacteria.</title>
        <authorList>
            <person name="Wei J."/>
            <person name="Shu W."/>
            <person name="Hu C."/>
        </authorList>
    </citation>
    <scope>NUCLEOTIDE SEQUENCE [LARGE SCALE GENOMIC DNA]</scope>
    <source>
        <strain evidence="1 2">GB2-A4</strain>
    </source>
</reference>
<organism evidence="1 2">
    <name type="scientific">Trichocoleus desertorum GB2-A4</name>
    <dbReference type="NCBI Taxonomy" id="2933944"/>
    <lineage>
        <taxon>Bacteria</taxon>
        <taxon>Bacillati</taxon>
        <taxon>Cyanobacteriota</taxon>
        <taxon>Cyanophyceae</taxon>
        <taxon>Leptolyngbyales</taxon>
        <taxon>Trichocoleusaceae</taxon>
        <taxon>Trichocoleus</taxon>
    </lineage>
</organism>
<dbReference type="Proteomes" id="UP001464891">
    <property type="component" value="Unassembled WGS sequence"/>
</dbReference>
<evidence type="ECO:0000313" key="2">
    <source>
        <dbReference type="Proteomes" id="UP001464891"/>
    </source>
</evidence>
<keyword evidence="2" id="KW-1185">Reference proteome</keyword>
<evidence type="ECO:0000313" key="1">
    <source>
        <dbReference type="EMBL" id="MEP0819658.1"/>
    </source>
</evidence>
<comment type="caution">
    <text evidence="1">The sequence shown here is derived from an EMBL/GenBank/DDBJ whole genome shotgun (WGS) entry which is preliminary data.</text>
</comment>
<protein>
    <submittedName>
        <fullName evidence="1">Uncharacterized protein</fullName>
    </submittedName>
</protein>
<sequence>MNLYELNSEGLNVLVTKIRQGYYGFSLASIHRNLKASNIPHDLARAAIAQSGIFSFMLHQLQK</sequence>
<dbReference type="RefSeq" id="WP_190440798.1">
    <property type="nucleotide sequence ID" value="NZ_JAMPKM010000015.1"/>
</dbReference>
<dbReference type="EMBL" id="JAMPKM010000015">
    <property type="protein sequence ID" value="MEP0819658.1"/>
    <property type="molecule type" value="Genomic_DNA"/>
</dbReference>
<gene>
    <name evidence="1" type="ORF">NC998_21390</name>
</gene>
<accession>A0ABV0JCZ2</accession>
<proteinExistence type="predicted"/>